<keyword evidence="5" id="KW-1185">Reference proteome</keyword>
<dbReference type="EMBL" id="CM001220">
    <property type="protein sequence ID" value="KEH30747.1"/>
    <property type="molecule type" value="Genomic_DNA"/>
</dbReference>
<reference evidence="3 5" key="1">
    <citation type="journal article" date="2011" name="Nature">
        <title>The Medicago genome provides insight into the evolution of rhizobial symbioses.</title>
        <authorList>
            <person name="Young N.D."/>
            <person name="Debelle F."/>
            <person name="Oldroyd G.E."/>
            <person name="Geurts R."/>
            <person name="Cannon S.B."/>
            <person name="Udvardi M.K."/>
            <person name="Benedito V.A."/>
            <person name="Mayer K.F."/>
            <person name="Gouzy J."/>
            <person name="Schoof H."/>
            <person name="Van de Peer Y."/>
            <person name="Proost S."/>
            <person name="Cook D.R."/>
            <person name="Meyers B.C."/>
            <person name="Spannagl M."/>
            <person name="Cheung F."/>
            <person name="De Mita S."/>
            <person name="Krishnakumar V."/>
            <person name="Gundlach H."/>
            <person name="Zhou S."/>
            <person name="Mudge J."/>
            <person name="Bharti A.K."/>
            <person name="Murray J.D."/>
            <person name="Naoumkina M.A."/>
            <person name="Rosen B."/>
            <person name="Silverstein K.A."/>
            <person name="Tang H."/>
            <person name="Rombauts S."/>
            <person name="Zhao P.X."/>
            <person name="Zhou P."/>
            <person name="Barbe V."/>
            <person name="Bardou P."/>
            <person name="Bechner M."/>
            <person name="Bellec A."/>
            <person name="Berger A."/>
            <person name="Berges H."/>
            <person name="Bidwell S."/>
            <person name="Bisseling T."/>
            <person name="Choisne N."/>
            <person name="Couloux A."/>
            <person name="Denny R."/>
            <person name="Deshpande S."/>
            <person name="Dai X."/>
            <person name="Doyle J.J."/>
            <person name="Dudez A.M."/>
            <person name="Farmer A.D."/>
            <person name="Fouteau S."/>
            <person name="Franken C."/>
            <person name="Gibelin C."/>
            <person name="Gish J."/>
            <person name="Goldstein S."/>
            <person name="Gonzalez A.J."/>
            <person name="Green P.J."/>
            <person name="Hallab A."/>
            <person name="Hartog M."/>
            <person name="Hua A."/>
            <person name="Humphray S.J."/>
            <person name="Jeong D.H."/>
            <person name="Jing Y."/>
            <person name="Jocker A."/>
            <person name="Kenton S.M."/>
            <person name="Kim D.J."/>
            <person name="Klee K."/>
            <person name="Lai H."/>
            <person name="Lang C."/>
            <person name="Lin S."/>
            <person name="Macmil S.L."/>
            <person name="Magdelenat G."/>
            <person name="Matthews L."/>
            <person name="McCorrison J."/>
            <person name="Monaghan E.L."/>
            <person name="Mun J.H."/>
            <person name="Najar F.Z."/>
            <person name="Nicholson C."/>
            <person name="Noirot C."/>
            <person name="O'Bleness M."/>
            <person name="Paule C.R."/>
            <person name="Poulain J."/>
            <person name="Prion F."/>
            <person name="Qin B."/>
            <person name="Qu C."/>
            <person name="Retzel E.F."/>
            <person name="Riddle C."/>
            <person name="Sallet E."/>
            <person name="Samain S."/>
            <person name="Samson N."/>
            <person name="Sanders I."/>
            <person name="Saurat O."/>
            <person name="Scarpelli C."/>
            <person name="Schiex T."/>
            <person name="Segurens B."/>
            <person name="Severin A.J."/>
            <person name="Sherrier D.J."/>
            <person name="Shi R."/>
            <person name="Sims S."/>
            <person name="Singer S.R."/>
            <person name="Sinharoy S."/>
            <person name="Sterck L."/>
            <person name="Viollet A."/>
            <person name="Wang B.B."/>
            <person name="Wang K."/>
            <person name="Wang M."/>
            <person name="Wang X."/>
            <person name="Warfsmann J."/>
            <person name="Weissenbach J."/>
            <person name="White D.D."/>
            <person name="White J.D."/>
            <person name="Wiley G.B."/>
            <person name="Wincker P."/>
            <person name="Xing Y."/>
            <person name="Yang L."/>
            <person name="Yao Z."/>
            <person name="Ying F."/>
            <person name="Zhai J."/>
            <person name="Zhou L."/>
            <person name="Zuber A."/>
            <person name="Denarie J."/>
            <person name="Dixon R.A."/>
            <person name="May G.D."/>
            <person name="Schwartz D.C."/>
            <person name="Rogers J."/>
            <person name="Quetier F."/>
            <person name="Town C.D."/>
            <person name="Roe B.A."/>
        </authorList>
    </citation>
    <scope>NUCLEOTIDE SEQUENCE [LARGE SCALE GENOMIC DNA]</scope>
    <source>
        <strain evidence="3">A17</strain>
        <strain evidence="4 5">cv. Jemalong A17</strain>
    </source>
</reference>
<dbReference type="Pfam" id="PF08387">
    <property type="entry name" value="FBD"/>
    <property type="match status" value="1"/>
</dbReference>
<feature type="region of interest" description="Disordered" evidence="1">
    <location>
        <begin position="375"/>
        <end position="404"/>
    </location>
</feature>
<protein>
    <submittedName>
        <fullName evidence="3">F-box/RNI/FBD-like domain protein</fullName>
    </submittedName>
</protein>
<reference evidence="3 5" key="2">
    <citation type="journal article" date="2014" name="BMC Genomics">
        <title>An improved genome release (version Mt4.0) for the model legume Medicago truncatula.</title>
        <authorList>
            <person name="Tang H."/>
            <person name="Krishnakumar V."/>
            <person name="Bidwell S."/>
            <person name="Rosen B."/>
            <person name="Chan A."/>
            <person name="Zhou S."/>
            <person name="Gentzbittel L."/>
            <person name="Childs K.L."/>
            <person name="Yandell M."/>
            <person name="Gundlach H."/>
            <person name="Mayer K.F."/>
            <person name="Schwartz D.C."/>
            <person name="Town C.D."/>
        </authorList>
    </citation>
    <scope>GENOME REANNOTATION</scope>
    <source>
        <strain evidence="3">A17</strain>
        <strain evidence="4 5">cv. Jemalong A17</strain>
    </source>
</reference>
<name>A0A072UM14_MEDTR</name>
<dbReference type="PANTHER" id="PTHR31900:SF32">
    <property type="entry name" value="F-BOX_RNI_FBD-LIKE DOMAIN PROTEIN"/>
    <property type="match status" value="1"/>
</dbReference>
<dbReference type="InterPro" id="IPR050232">
    <property type="entry name" value="FBL13/AtMIF1-like"/>
</dbReference>
<dbReference type="InterPro" id="IPR006566">
    <property type="entry name" value="FBD"/>
</dbReference>
<evidence type="ECO:0000259" key="2">
    <source>
        <dbReference type="Pfam" id="PF08387"/>
    </source>
</evidence>
<evidence type="ECO:0000256" key="1">
    <source>
        <dbReference type="SAM" id="MobiDB-lite"/>
    </source>
</evidence>
<dbReference type="EnsemblPlants" id="KEH30747">
    <property type="protein sequence ID" value="KEH30747"/>
    <property type="gene ID" value="MTR_4g080807"/>
</dbReference>
<accession>A0A072UM14</accession>
<dbReference type="Proteomes" id="UP000002051">
    <property type="component" value="Chromosome 4"/>
</dbReference>
<reference evidence="4" key="3">
    <citation type="submission" date="2015-04" db="UniProtKB">
        <authorList>
            <consortium name="EnsemblPlants"/>
        </authorList>
    </citation>
    <scope>IDENTIFICATION</scope>
    <source>
        <strain evidence="4">cv. Jemalong A17</strain>
    </source>
</reference>
<dbReference type="PANTHER" id="PTHR31900">
    <property type="entry name" value="F-BOX/RNI SUPERFAMILY PROTEIN-RELATED"/>
    <property type="match status" value="1"/>
</dbReference>
<feature type="domain" description="FBD" evidence="2">
    <location>
        <begin position="257"/>
        <end position="295"/>
    </location>
</feature>
<dbReference type="AlphaFoldDB" id="A0A072UM14"/>
<sequence>MNKSNCIERLTVQIYRATVDTDRVSSRIASAVKHKVQNLNLTLGHENNKFMLPHSFSAFESLNELCLGLMFTLHIPSELEWYNCYWENIKQISVAISTLRKLRIKFEHFSVRYDHDMKLQIDAVNLLSLSCRCNPTIEFIPVNLTSVVDASIDLGGLFPPYDLYAAQCVVELLSGLSNVKSLKLSAATLQCFYPRKDTLNLLSTFYNLTHLGVFSSHPENTSEVLMDILRKTPKLEVLEIPGVVHNYLGGEDLMLNSVPCCFKSSLNRLCIFNFYGDEYEIKFLTFMLKNCQYLGDIKIHSSRHLTADAEKLDDVRNQLEDLGPEKKRKRDTSNYPGSFHKPEVVQSPCTSKEISTNNLKDYKCSIFSKYETSQNAQARRRETSNAQALKQESSNAQARRREASIQTKIQRKCLTLNT</sequence>
<feature type="region of interest" description="Disordered" evidence="1">
    <location>
        <begin position="319"/>
        <end position="341"/>
    </location>
</feature>
<dbReference type="HOGENOM" id="CLU_657843_0_0_1"/>
<evidence type="ECO:0000313" key="3">
    <source>
        <dbReference type="EMBL" id="KEH30747.1"/>
    </source>
</evidence>
<feature type="compositionally biased region" description="Polar residues" evidence="1">
    <location>
        <begin position="384"/>
        <end position="397"/>
    </location>
</feature>
<evidence type="ECO:0000313" key="4">
    <source>
        <dbReference type="EnsemblPlants" id="KEH30747"/>
    </source>
</evidence>
<evidence type="ECO:0000313" key="5">
    <source>
        <dbReference type="Proteomes" id="UP000002051"/>
    </source>
</evidence>
<organism evidence="3 5">
    <name type="scientific">Medicago truncatula</name>
    <name type="common">Barrel medic</name>
    <name type="synonym">Medicago tribuloides</name>
    <dbReference type="NCBI Taxonomy" id="3880"/>
    <lineage>
        <taxon>Eukaryota</taxon>
        <taxon>Viridiplantae</taxon>
        <taxon>Streptophyta</taxon>
        <taxon>Embryophyta</taxon>
        <taxon>Tracheophyta</taxon>
        <taxon>Spermatophyta</taxon>
        <taxon>Magnoliopsida</taxon>
        <taxon>eudicotyledons</taxon>
        <taxon>Gunneridae</taxon>
        <taxon>Pentapetalae</taxon>
        <taxon>rosids</taxon>
        <taxon>fabids</taxon>
        <taxon>Fabales</taxon>
        <taxon>Fabaceae</taxon>
        <taxon>Papilionoideae</taxon>
        <taxon>50 kb inversion clade</taxon>
        <taxon>NPAAA clade</taxon>
        <taxon>Hologalegina</taxon>
        <taxon>IRL clade</taxon>
        <taxon>Trifolieae</taxon>
        <taxon>Medicago</taxon>
    </lineage>
</organism>
<proteinExistence type="predicted"/>
<gene>
    <name evidence="3" type="ordered locus">MTR_4g080807</name>
</gene>